<feature type="signal peptide" evidence="4">
    <location>
        <begin position="1"/>
        <end position="26"/>
    </location>
</feature>
<evidence type="ECO:0000256" key="3">
    <source>
        <dbReference type="ARBA" id="ARBA00022801"/>
    </source>
</evidence>
<evidence type="ECO:0000259" key="5">
    <source>
        <dbReference type="Pfam" id="PF03372"/>
    </source>
</evidence>
<dbReference type="InterPro" id="IPR005135">
    <property type="entry name" value="Endo/exonuclease/phosphatase"/>
</dbReference>
<keyword evidence="2 4" id="KW-0732">Signal</keyword>
<name>A0A5B1L710_9ACTN</name>
<dbReference type="SUPFAM" id="SSF56219">
    <property type="entry name" value="DNase I-like"/>
    <property type="match status" value="1"/>
</dbReference>
<feature type="domain" description="Endonuclease/exonuclease/phosphatase" evidence="5">
    <location>
        <begin position="56"/>
        <end position="310"/>
    </location>
</feature>
<organism evidence="6 7">
    <name type="scientific">Nocardioides humilatus</name>
    <dbReference type="NCBI Taxonomy" id="2607660"/>
    <lineage>
        <taxon>Bacteria</taxon>
        <taxon>Bacillati</taxon>
        <taxon>Actinomycetota</taxon>
        <taxon>Actinomycetes</taxon>
        <taxon>Propionibacteriales</taxon>
        <taxon>Nocardioidaceae</taxon>
        <taxon>Nocardioides</taxon>
    </lineage>
</organism>
<dbReference type="AlphaFoldDB" id="A0A5B1L710"/>
<comment type="caution">
    <text evidence="6">The sequence shown here is derived from an EMBL/GenBank/DDBJ whole genome shotgun (WGS) entry which is preliminary data.</text>
</comment>
<dbReference type="Gene3D" id="3.60.10.10">
    <property type="entry name" value="Endonuclease/exonuclease/phosphatase"/>
    <property type="match status" value="1"/>
</dbReference>
<reference evidence="6 7" key="1">
    <citation type="submission" date="2019-09" db="EMBL/GenBank/DDBJ databases">
        <title>Nocardioides panacisoli sp. nov., isolated from the soil of a ginseng field.</title>
        <authorList>
            <person name="Cho C."/>
        </authorList>
    </citation>
    <scope>NUCLEOTIDE SEQUENCE [LARGE SCALE GENOMIC DNA]</scope>
    <source>
        <strain evidence="6 7">BN130099</strain>
    </source>
</reference>
<feature type="chain" id="PRO_5022863919" evidence="4">
    <location>
        <begin position="27"/>
        <end position="316"/>
    </location>
</feature>
<gene>
    <name evidence="6" type="primary">sph</name>
    <name evidence="6" type="ORF">F0U44_20225</name>
</gene>
<dbReference type="GO" id="GO:0004767">
    <property type="term" value="F:sphingomyelin phosphodiesterase activity"/>
    <property type="evidence" value="ECO:0007669"/>
    <property type="project" value="UniProtKB-EC"/>
</dbReference>
<protein>
    <submittedName>
        <fullName evidence="6">Sphingomyelin phosphodiesterase</fullName>
        <ecNumber evidence="6">3.1.4.12</ecNumber>
    </submittedName>
</protein>
<evidence type="ECO:0000256" key="4">
    <source>
        <dbReference type="SAM" id="SignalP"/>
    </source>
</evidence>
<evidence type="ECO:0000256" key="1">
    <source>
        <dbReference type="ARBA" id="ARBA00006335"/>
    </source>
</evidence>
<dbReference type="NCBIfam" id="TIGR03395">
    <property type="entry name" value="sphingomy"/>
    <property type="match status" value="1"/>
</dbReference>
<dbReference type="InterPro" id="IPR036691">
    <property type="entry name" value="Endo/exonu/phosph_ase_sf"/>
</dbReference>
<dbReference type="PANTHER" id="PTHR16320">
    <property type="entry name" value="SPHINGOMYELINASE FAMILY MEMBER"/>
    <property type="match status" value="1"/>
</dbReference>
<dbReference type="Pfam" id="PF03372">
    <property type="entry name" value="Exo_endo_phos"/>
    <property type="match status" value="1"/>
</dbReference>
<dbReference type="CDD" id="cd09078">
    <property type="entry name" value="nSMase"/>
    <property type="match status" value="1"/>
</dbReference>
<dbReference type="GO" id="GO:0005576">
    <property type="term" value="C:extracellular region"/>
    <property type="evidence" value="ECO:0007669"/>
    <property type="project" value="InterPro"/>
</dbReference>
<dbReference type="PANTHER" id="PTHR16320:SF23">
    <property type="entry name" value="SPHINGOMYELINASE C 1"/>
    <property type="match status" value="1"/>
</dbReference>
<dbReference type="EMBL" id="VUJV01000008">
    <property type="protein sequence ID" value="KAA1415958.1"/>
    <property type="molecule type" value="Genomic_DNA"/>
</dbReference>
<proteinExistence type="inferred from homology"/>
<sequence>MRLHTTLPALVLAITSAIFGVPRAQADGLAAAHIRVLTHNVMLMNPIAGDFGNATRADLIAEADYVRGYDVVAFQEAFDNGPVDRLTARLRPEYPFQTPVLGRGTAGWDESTGPLLWPLRPEDGGVAVLSKWPILQQVQHIYDIGCGFDALAAKGFVYVQLNVRGKRVHVVASHTQADDSLCIFRSPAQIRAAQFAAIDRFLDARRIPADEQVIIMGDLNVVRSSPEYASMLSVLDSVAPTSYGGSTTSFDPETNSLAAARYPGEPGQDLDYVLQRRTNQSPGAWPNRVLAAKAPAWNLGDVTYHDYSDHYPLAGG</sequence>
<dbReference type="InterPro" id="IPR017766">
    <property type="entry name" value="Sphingomyelinase/PLipase_C"/>
</dbReference>
<evidence type="ECO:0000313" key="6">
    <source>
        <dbReference type="EMBL" id="KAA1415958.1"/>
    </source>
</evidence>
<keyword evidence="7" id="KW-1185">Reference proteome</keyword>
<evidence type="ECO:0000313" key="7">
    <source>
        <dbReference type="Proteomes" id="UP000325003"/>
    </source>
</evidence>
<reference evidence="6 7" key="2">
    <citation type="submission" date="2019-09" db="EMBL/GenBank/DDBJ databases">
        <authorList>
            <person name="Jin C."/>
        </authorList>
    </citation>
    <scope>NUCLEOTIDE SEQUENCE [LARGE SCALE GENOMIC DNA]</scope>
    <source>
        <strain evidence="6 7">BN130099</strain>
    </source>
</reference>
<accession>A0A5B1L710</accession>
<dbReference type="Proteomes" id="UP000325003">
    <property type="component" value="Unassembled WGS sequence"/>
</dbReference>
<dbReference type="RefSeq" id="WP_149730184.1">
    <property type="nucleotide sequence ID" value="NZ_VUJV01000008.1"/>
</dbReference>
<dbReference type="InterPro" id="IPR038772">
    <property type="entry name" value="Sph/SMPD2-like"/>
</dbReference>
<evidence type="ECO:0000256" key="2">
    <source>
        <dbReference type="ARBA" id="ARBA00022729"/>
    </source>
</evidence>
<keyword evidence="3 6" id="KW-0378">Hydrolase</keyword>
<comment type="similarity">
    <text evidence="1">Belongs to the neutral sphingomyelinase family.</text>
</comment>
<dbReference type="EC" id="3.1.4.12" evidence="6"/>